<feature type="compositionally biased region" description="Basic and acidic residues" evidence="1">
    <location>
        <begin position="1"/>
        <end position="18"/>
    </location>
</feature>
<reference evidence="2" key="1">
    <citation type="journal article" date="2015" name="Nature">
        <title>Complex archaea that bridge the gap between prokaryotes and eukaryotes.</title>
        <authorList>
            <person name="Spang A."/>
            <person name="Saw J.H."/>
            <person name="Jorgensen S.L."/>
            <person name="Zaremba-Niedzwiedzka K."/>
            <person name="Martijn J."/>
            <person name="Lind A.E."/>
            <person name="van Eijk R."/>
            <person name="Schleper C."/>
            <person name="Guy L."/>
            <person name="Ettema T.J."/>
        </authorList>
    </citation>
    <scope>NUCLEOTIDE SEQUENCE</scope>
</reference>
<evidence type="ECO:0000313" key="2">
    <source>
        <dbReference type="EMBL" id="KKK66788.1"/>
    </source>
</evidence>
<proteinExistence type="predicted"/>
<sequence>MNDEYHQEEGPRDGEMRPISDTLRTPEKIGLVDCTCQDCGDTYQGELYKWPIRIPKTNFPGAFDHSWTERILGGTRCPACREKKEKEDLRAEEVAKIAEFA</sequence>
<protein>
    <submittedName>
        <fullName evidence="2">Uncharacterized protein</fullName>
    </submittedName>
</protein>
<organism evidence="2">
    <name type="scientific">marine sediment metagenome</name>
    <dbReference type="NCBI Taxonomy" id="412755"/>
    <lineage>
        <taxon>unclassified sequences</taxon>
        <taxon>metagenomes</taxon>
        <taxon>ecological metagenomes</taxon>
    </lineage>
</organism>
<comment type="caution">
    <text evidence="2">The sequence shown here is derived from an EMBL/GenBank/DDBJ whole genome shotgun (WGS) entry which is preliminary data.</text>
</comment>
<accession>A0A0F8XD72</accession>
<dbReference type="AlphaFoldDB" id="A0A0F8XD72"/>
<name>A0A0F8XD72_9ZZZZ</name>
<feature type="region of interest" description="Disordered" evidence="1">
    <location>
        <begin position="1"/>
        <end position="22"/>
    </location>
</feature>
<feature type="non-terminal residue" evidence="2">
    <location>
        <position position="101"/>
    </location>
</feature>
<gene>
    <name evidence="2" type="ORF">LCGC14_2960580</name>
</gene>
<evidence type="ECO:0000256" key="1">
    <source>
        <dbReference type="SAM" id="MobiDB-lite"/>
    </source>
</evidence>
<dbReference type="EMBL" id="LAZR01059912">
    <property type="protein sequence ID" value="KKK66788.1"/>
    <property type="molecule type" value="Genomic_DNA"/>
</dbReference>